<organism evidence="4 5">
    <name type="scientific">Sphingomonas kaistensis</name>
    <dbReference type="NCBI Taxonomy" id="298708"/>
    <lineage>
        <taxon>Bacteria</taxon>
        <taxon>Pseudomonadati</taxon>
        <taxon>Pseudomonadota</taxon>
        <taxon>Alphaproteobacteria</taxon>
        <taxon>Sphingomonadales</taxon>
        <taxon>Sphingomonadaceae</taxon>
        <taxon>Sphingomonas</taxon>
    </lineage>
</organism>
<keyword evidence="5" id="KW-1185">Reference proteome</keyword>
<gene>
    <name evidence="4" type="ORF">GGQ97_000115</name>
</gene>
<evidence type="ECO:0000256" key="2">
    <source>
        <dbReference type="SAM" id="SignalP"/>
    </source>
</evidence>
<reference evidence="4 5" key="1">
    <citation type="submission" date="2020-03" db="EMBL/GenBank/DDBJ databases">
        <title>Genomic Encyclopedia of Type Strains, Phase IV (KMG-IV): sequencing the most valuable type-strain genomes for metagenomic binning, comparative biology and taxonomic classification.</title>
        <authorList>
            <person name="Goeker M."/>
        </authorList>
    </citation>
    <scope>NUCLEOTIDE SEQUENCE [LARGE SCALE GENOMIC DNA]</scope>
    <source>
        <strain evidence="4 5">DSM 16846</strain>
    </source>
</reference>
<protein>
    <submittedName>
        <fullName evidence="4">Spore germination cell wall hydrolase CwlJ-like protein</fullName>
    </submittedName>
</protein>
<dbReference type="RefSeq" id="WP_168067164.1">
    <property type="nucleotide sequence ID" value="NZ_JAATJC010000001.1"/>
</dbReference>
<dbReference type="InterPro" id="IPR011105">
    <property type="entry name" value="Cell_wall_hydrolase_SleB"/>
</dbReference>
<sequence>MLLLLAASGAAVPASAQVATITATPVAATTASPVSVATATPVAVTAAPARNPAAIASAPILQVTPTPAASILQPANPGRAAILSTTPRPVTGTTPPTGTTDVRPAVTHAGLWPMVWAKQTGPALTEQEECIAIAVYHEARGEPLDGQLAVAEVIMNRAASGRYPAGWCQVVKQPWQFSFVNPRTGHMPAVRRDSAAWAYAQAITRIAVGNFADALPGDVLWYHADYVAPSWGRRLAKVEKIGAHIFYRAS</sequence>
<proteinExistence type="predicted"/>
<feature type="region of interest" description="Disordered" evidence="1">
    <location>
        <begin position="80"/>
        <end position="103"/>
    </location>
</feature>
<dbReference type="Proteomes" id="UP000558192">
    <property type="component" value="Unassembled WGS sequence"/>
</dbReference>
<feature type="chain" id="PRO_5030527790" evidence="2">
    <location>
        <begin position="17"/>
        <end position="250"/>
    </location>
</feature>
<name>A0A7X5Y4D2_9SPHN</name>
<feature type="signal peptide" evidence="2">
    <location>
        <begin position="1"/>
        <end position="16"/>
    </location>
</feature>
<evidence type="ECO:0000256" key="1">
    <source>
        <dbReference type="SAM" id="MobiDB-lite"/>
    </source>
</evidence>
<comment type="caution">
    <text evidence="4">The sequence shown here is derived from an EMBL/GenBank/DDBJ whole genome shotgun (WGS) entry which is preliminary data.</text>
</comment>
<dbReference type="Pfam" id="PF07486">
    <property type="entry name" value="Hydrolase_2"/>
    <property type="match status" value="1"/>
</dbReference>
<dbReference type="GO" id="GO:0016787">
    <property type="term" value="F:hydrolase activity"/>
    <property type="evidence" value="ECO:0007669"/>
    <property type="project" value="UniProtKB-KW"/>
</dbReference>
<keyword evidence="4" id="KW-0378">Hydrolase</keyword>
<evidence type="ECO:0000259" key="3">
    <source>
        <dbReference type="Pfam" id="PF07486"/>
    </source>
</evidence>
<evidence type="ECO:0000313" key="5">
    <source>
        <dbReference type="Proteomes" id="UP000558192"/>
    </source>
</evidence>
<dbReference type="EMBL" id="JAATJC010000001">
    <property type="protein sequence ID" value="NJC04322.1"/>
    <property type="molecule type" value="Genomic_DNA"/>
</dbReference>
<dbReference type="Gene3D" id="1.10.10.2520">
    <property type="entry name" value="Cell wall hydrolase SleB, domain 1"/>
    <property type="match status" value="1"/>
</dbReference>
<accession>A0A7X5Y4D2</accession>
<evidence type="ECO:0000313" key="4">
    <source>
        <dbReference type="EMBL" id="NJC04322.1"/>
    </source>
</evidence>
<keyword evidence="2" id="KW-0732">Signal</keyword>
<feature type="compositionally biased region" description="Low complexity" evidence="1">
    <location>
        <begin position="85"/>
        <end position="103"/>
    </location>
</feature>
<dbReference type="AlphaFoldDB" id="A0A7X5Y4D2"/>
<dbReference type="InterPro" id="IPR042047">
    <property type="entry name" value="SleB_dom1"/>
</dbReference>
<feature type="domain" description="Cell wall hydrolase SleB" evidence="3">
    <location>
        <begin position="141"/>
        <end position="247"/>
    </location>
</feature>